<accession>A0A9N7TKT9</accession>
<evidence type="ECO:0000313" key="1">
    <source>
        <dbReference type="EMBL" id="CAB1414732.1"/>
    </source>
</evidence>
<protein>
    <submittedName>
        <fullName evidence="1">Uncharacterized protein</fullName>
    </submittedName>
</protein>
<keyword evidence="2" id="KW-1185">Reference proteome</keyword>
<proteinExistence type="predicted"/>
<organism evidence="1 2">
    <name type="scientific">Pleuronectes platessa</name>
    <name type="common">European plaice</name>
    <dbReference type="NCBI Taxonomy" id="8262"/>
    <lineage>
        <taxon>Eukaryota</taxon>
        <taxon>Metazoa</taxon>
        <taxon>Chordata</taxon>
        <taxon>Craniata</taxon>
        <taxon>Vertebrata</taxon>
        <taxon>Euteleostomi</taxon>
        <taxon>Actinopterygii</taxon>
        <taxon>Neopterygii</taxon>
        <taxon>Teleostei</taxon>
        <taxon>Neoteleostei</taxon>
        <taxon>Acanthomorphata</taxon>
        <taxon>Carangaria</taxon>
        <taxon>Pleuronectiformes</taxon>
        <taxon>Pleuronectoidei</taxon>
        <taxon>Pleuronectidae</taxon>
        <taxon>Pleuronectes</taxon>
    </lineage>
</organism>
<dbReference type="EMBL" id="CADEAL010000121">
    <property type="protein sequence ID" value="CAB1414732.1"/>
    <property type="molecule type" value="Genomic_DNA"/>
</dbReference>
<evidence type="ECO:0000313" key="2">
    <source>
        <dbReference type="Proteomes" id="UP001153269"/>
    </source>
</evidence>
<dbReference type="AlphaFoldDB" id="A0A9N7TKT9"/>
<sequence>MQSHTHVNLKQLNWETALPRPPAPRRTYWLHARVDHCSHPIRRVLTPSALWTSGSFSTWTESISCQSSFCFLPTSSSHHLTRTVNPRERTQQ</sequence>
<comment type="caution">
    <text evidence="1">The sequence shown here is derived from an EMBL/GenBank/DDBJ whole genome shotgun (WGS) entry which is preliminary data.</text>
</comment>
<dbReference type="Proteomes" id="UP001153269">
    <property type="component" value="Unassembled WGS sequence"/>
</dbReference>
<name>A0A9N7TKT9_PLEPL</name>
<reference evidence="1" key="1">
    <citation type="submission" date="2020-03" db="EMBL/GenBank/DDBJ databases">
        <authorList>
            <person name="Weist P."/>
        </authorList>
    </citation>
    <scope>NUCLEOTIDE SEQUENCE</scope>
</reference>
<gene>
    <name evidence="1" type="ORF">PLEPLA_LOCUS2443</name>
</gene>